<dbReference type="EMBL" id="FTOV01000005">
    <property type="protein sequence ID" value="SIT03559.1"/>
    <property type="molecule type" value="Genomic_DNA"/>
</dbReference>
<dbReference type="SUPFAM" id="SSF116734">
    <property type="entry name" value="DNA methylase specificity domain"/>
    <property type="match status" value="1"/>
</dbReference>
<reference evidence="4 5" key="1">
    <citation type="submission" date="2017-01" db="EMBL/GenBank/DDBJ databases">
        <authorList>
            <person name="Mah S.A."/>
            <person name="Swanson W.J."/>
            <person name="Moy G.W."/>
            <person name="Vacquier V.D."/>
        </authorList>
    </citation>
    <scope>NUCLEOTIDE SEQUENCE [LARGE SCALE GENOMIC DNA]</scope>
    <source>
        <strain evidence="4 5">DSM 18014</strain>
    </source>
</reference>
<protein>
    <recommendedName>
        <fullName evidence="3">GmrSD restriction endonucleases N-terminal domain-containing protein</fullName>
    </recommendedName>
</protein>
<evidence type="ECO:0000259" key="3">
    <source>
        <dbReference type="Pfam" id="PF03235"/>
    </source>
</evidence>
<evidence type="ECO:0000256" key="2">
    <source>
        <dbReference type="ARBA" id="ARBA00023125"/>
    </source>
</evidence>
<accession>A0A1N7NZB8</accession>
<evidence type="ECO:0000256" key="1">
    <source>
        <dbReference type="ARBA" id="ARBA00022747"/>
    </source>
</evidence>
<proteinExistence type="predicted"/>
<dbReference type="STRING" id="373672.SAMN05421785_105232"/>
<dbReference type="Pfam" id="PF03235">
    <property type="entry name" value="GmrSD_N"/>
    <property type="match status" value="2"/>
</dbReference>
<feature type="domain" description="GmrSD restriction endonucleases N-terminal" evidence="3">
    <location>
        <begin position="34"/>
        <end position="178"/>
    </location>
</feature>
<dbReference type="PANTHER" id="PTHR39639">
    <property type="entry name" value="CHROMOSOME 16, WHOLE GENOME SHOTGUN SEQUENCE"/>
    <property type="match status" value="1"/>
</dbReference>
<feature type="domain" description="GmrSD restriction endonucleases N-terminal" evidence="3">
    <location>
        <begin position="413"/>
        <end position="552"/>
    </location>
</feature>
<organism evidence="4 5">
    <name type="scientific">Chryseobacterium gambrini</name>
    <dbReference type="NCBI Taxonomy" id="373672"/>
    <lineage>
        <taxon>Bacteria</taxon>
        <taxon>Pseudomonadati</taxon>
        <taxon>Bacteroidota</taxon>
        <taxon>Flavobacteriia</taxon>
        <taxon>Flavobacteriales</taxon>
        <taxon>Weeksellaceae</taxon>
        <taxon>Chryseobacterium group</taxon>
        <taxon>Chryseobacterium</taxon>
    </lineage>
</organism>
<keyword evidence="2" id="KW-0238">DNA-binding</keyword>
<evidence type="ECO:0000313" key="4">
    <source>
        <dbReference type="EMBL" id="SIT03559.1"/>
    </source>
</evidence>
<dbReference type="OrthoDB" id="9764212at2"/>
<evidence type="ECO:0000313" key="5">
    <source>
        <dbReference type="Proteomes" id="UP000185781"/>
    </source>
</evidence>
<gene>
    <name evidence="4" type="ORF">SAMN05421785_105232</name>
</gene>
<dbReference type="AlphaFoldDB" id="A0A1N7NZB8"/>
<dbReference type="Gene3D" id="3.90.220.20">
    <property type="entry name" value="DNA methylase specificity domains"/>
    <property type="match status" value="1"/>
</dbReference>
<dbReference type="PANTHER" id="PTHR39639:SF1">
    <property type="entry name" value="DUF262 DOMAIN-CONTAINING PROTEIN"/>
    <property type="match status" value="1"/>
</dbReference>
<dbReference type="GO" id="GO:0003677">
    <property type="term" value="F:DNA binding"/>
    <property type="evidence" value="ECO:0007669"/>
    <property type="project" value="UniProtKB-KW"/>
</dbReference>
<dbReference type="InterPro" id="IPR044946">
    <property type="entry name" value="Restrct_endonuc_typeI_TRD_sf"/>
</dbReference>
<dbReference type="Proteomes" id="UP000185781">
    <property type="component" value="Unassembled WGS sequence"/>
</dbReference>
<dbReference type="InterPro" id="IPR004919">
    <property type="entry name" value="GmrSD_N"/>
</dbReference>
<keyword evidence="1" id="KW-0680">Restriction system</keyword>
<sequence>MDIKEIFENKIKIEAKVMSIDSLFYNPERVKNTDFKPSYQRNYVWDDEKASYFIESILLGTEIPPLVYFRNSDKIEVIDGRQRYQTILRYKNNILKLKKGGLQKLGNTGIANKLFKDLDLDLQELFRDTKLRIIEFSFHSRDGINDDIEEIVKKEIFKRYNSGITPLKPHEINNAVYFDDDVNSYFKRKLQNDEIIYRNISNVFHFEKNNIEVILKQIRQLLVQHEIPIKYYSVKKQTIISKFYDGLFANIELSQIEQIYSSFIRKINLVIKVKDKYTKAKNNSYNRLISETLFWGFSILENEEIDYLKYSNNQFITDLVNFIDENIEVFDTYRSSFSQELYSRYSSIALFLEQYFDLNLKIYLDYNLDFKNKNKEILPENEERISFDELRINKPEPSSIAIMDVCRMTERQKFLIRPPYQRNEVINQKKSSSIIESIILGIKLPPIFVYKREDGISEVLDGQQRLLSILAFIEKPYLDENNNIKYSNKNGFSLNLKNQILKDLHGKKFQALNIENQEKIKNFDLWIIEIDYKNNKNFEPIDLFVRLNNKPYPIKDDTFEMWNSYISRDIITSIKSVHSNHSNWFYFRKNNSRMEDENIYTSLAYFQFCWNNYSNSKNNENYYPEEIDIYKVGSKINFRVKSKIEITRVLENLEDKEGFIKAINHLEFDFIKKLKILLSDDATSSNITLSKNLDDIFMIGNARRTQQSFYALWYFLYDIPIQNIINNTIAMRNDLKKLFSDMSNIKDKSTFEKNVINFKDRFKKNASNDNLTKAYLKEIAYINFGLTASKEIQNNTYNSIDYKFLYNLNFTNLKIDNDNLTNISIDEDSTLRNIFDSKSKILLSRIYNYTDRFNLAIVNEKIAFSNQMAGIVVHRPSILQEFVLALLSSKYYYFKYFKNKVTSSNIAQLTLSDINNIEIPIINTHEQLPFRLIIDYIINSEYTSKVNLFYNRVLDAMVYEIFYKEKFENSNIHIAKYITELEDLTNFDYIEKQQKIIAFYELFSNPQHPLGAHLIQIMNISNLKEIESSL</sequence>
<dbReference type="GO" id="GO:0009307">
    <property type="term" value="P:DNA restriction-modification system"/>
    <property type="evidence" value="ECO:0007669"/>
    <property type="project" value="UniProtKB-KW"/>
</dbReference>
<dbReference type="RefSeq" id="WP_076392985.1">
    <property type="nucleotide sequence ID" value="NZ_FTOV01000005.1"/>
</dbReference>
<name>A0A1N7NZB8_9FLAO</name>